<evidence type="ECO:0000256" key="2">
    <source>
        <dbReference type="SAM" id="Phobius"/>
    </source>
</evidence>
<keyword evidence="2" id="KW-0472">Membrane</keyword>
<reference evidence="3" key="1">
    <citation type="submission" date="2021-05" db="EMBL/GenBank/DDBJ databases">
        <title>Comparative genomics of three Colletotrichum scovillei strains and genetic complementation revealed genes involved fungal growth and virulence on chili pepper.</title>
        <authorList>
            <person name="Hsieh D.-K."/>
            <person name="Chuang S.-C."/>
            <person name="Chen C.-Y."/>
            <person name="Chao Y.-T."/>
            <person name="Lu M.-Y.J."/>
            <person name="Lee M.-H."/>
            <person name="Shih M.-C."/>
        </authorList>
    </citation>
    <scope>NUCLEOTIDE SEQUENCE</scope>
    <source>
        <strain evidence="3">Coll-153</strain>
    </source>
</reference>
<evidence type="ECO:0000313" key="3">
    <source>
        <dbReference type="EMBL" id="KAG7044722.1"/>
    </source>
</evidence>
<keyword evidence="4" id="KW-1185">Reference proteome</keyword>
<comment type="caution">
    <text evidence="3">The sequence shown here is derived from an EMBL/GenBank/DDBJ whole genome shotgun (WGS) entry which is preliminary data.</text>
</comment>
<feature type="transmembrane region" description="Helical" evidence="2">
    <location>
        <begin position="406"/>
        <end position="424"/>
    </location>
</feature>
<feature type="region of interest" description="Disordered" evidence="1">
    <location>
        <begin position="1"/>
        <end position="34"/>
    </location>
</feature>
<evidence type="ECO:0000256" key="1">
    <source>
        <dbReference type="SAM" id="MobiDB-lite"/>
    </source>
</evidence>
<organism evidence="3 4">
    <name type="scientific">Colletotrichum scovillei</name>
    <dbReference type="NCBI Taxonomy" id="1209932"/>
    <lineage>
        <taxon>Eukaryota</taxon>
        <taxon>Fungi</taxon>
        <taxon>Dikarya</taxon>
        <taxon>Ascomycota</taxon>
        <taxon>Pezizomycotina</taxon>
        <taxon>Sordariomycetes</taxon>
        <taxon>Hypocreomycetidae</taxon>
        <taxon>Glomerellales</taxon>
        <taxon>Glomerellaceae</taxon>
        <taxon>Colletotrichum</taxon>
        <taxon>Colletotrichum acutatum species complex</taxon>
    </lineage>
</organism>
<sequence length="456" mass="52395">MASTYLSSHGPNCSEACSPTAQQNRKNMKAEPSATKAFASKDLKELKGFCPERLVLQWGLPRSSLTDDFFTHHYAAIISNINLHAKQIFEVGDVPPPGPVWSVVTGDQISELECTIEKVARPDPRDKSPWDDLIACDYKRILVMRAFFLKLFEEQIFSLQLFGADNPQRLSLLHQDKQFMKHEGFRRSELRAKTVEMLLEENHGLPPLFWKQVDYYTMKTFLLIRPILTWVRMTWPENGPNPSIRSIFQMIHHDVAYAAWLSVNIRLSPEVLHFEWREPDELYIPGDFEIPDPGVLPRPSNALLSPTSTGFIISTTRFREPPIEPPLSRVLISFVPVVQRISLVEGADGEEPIGSERRRLLESRTAYYTLWRHTGEVDSSPRSLVDHACEMRRPKPTYFSAIIRPLFWQLLMYILLIQLLRYVYQLRDEYNRRSHEGGADPAYDPSSGRAGTDQGI</sequence>
<evidence type="ECO:0000313" key="4">
    <source>
        <dbReference type="Proteomes" id="UP000699042"/>
    </source>
</evidence>
<dbReference type="Proteomes" id="UP000699042">
    <property type="component" value="Unassembled WGS sequence"/>
</dbReference>
<keyword evidence="2" id="KW-0812">Transmembrane</keyword>
<feature type="region of interest" description="Disordered" evidence="1">
    <location>
        <begin position="434"/>
        <end position="456"/>
    </location>
</feature>
<proteinExistence type="predicted"/>
<feature type="compositionally biased region" description="Polar residues" evidence="1">
    <location>
        <begin position="1"/>
        <end position="25"/>
    </location>
</feature>
<name>A0A9P7QYU4_9PEZI</name>
<keyword evidence="2" id="KW-1133">Transmembrane helix</keyword>
<dbReference type="EMBL" id="JAESDN010000010">
    <property type="protein sequence ID" value="KAG7044722.1"/>
    <property type="molecule type" value="Genomic_DNA"/>
</dbReference>
<protein>
    <submittedName>
        <fullName evidence="3">Uncharacterized protein</fullName>
    </submittedName>
</protein>
<dbReference type="AlphaFoldDB" id="A0A9P7QYU4"/>
<gene>
    <name evidence="3" type="ORF">JMJ77_004184</name>
</gene>
<accession>A0A9P7QYU4</accession>